<dbReference type="OrthoDB" id="10249920at2759"/>
<dbReference type="InParanoid" id="B3RZ23"/>
<dbReference type="FunCoup" id="B3RZ23">
    <property type="interactions" value="616"/>
</dbReference>
<evidence type="ECO:0000256" key="8">
    <source>
        <dbReference type="ARBA" id="ARBA00054674"/>
    </source>
</evidence>
<evidence type="ECO:0000256" key="10">
    <source>
        <dbReference type="ARBA" id="ARBA00071467"/>
    </source>
</evidence>
<comment type="cofactor">
    <cofactor evidence="1">
        <name>Mg(2+)</name>
        <dbReference type="ChEBI" id="CHEBI:18420"/>
    </cofactor>
</comment>
<dbReference type="GO" id="GO:0019693">
    <property type="term" value="P:ribose phosphate metabolic process"/>
    <property type="evidence" value="ECO:0000318"/>
    <property type="project" value="GO_Central"/>
</dbReference>
<comment type="function">
    <text evidence="8">Hydrolyzes UDP-glucose to glucose 1-phosphate and UMP and ADP-ribose to ribose 5-phosphate and AMP. The physiological substrate is probably UDP-glucose. Poor activity on other substrates such as ADP-glucose, CDP-glucose, GDP-glucose and GDP-mannose.</text>
</comment>
<name>B3RZ23_TRIAD</name>
<dbReference type="GO" id="GO:0008768">
    <property type="term" value="F:UDP-sugar diphosphatase activity"/>
    <property type="evidence" value="ECO:0000318"/>
    <property type="project" value="GO_Central"/>
</dbReference>
<evidence type="ECO:0000256" key="7">
    <source>
        <dbReference type="ARBA" id="ARBA00051086"/>
    </source>
</evidence>
<dbReference type="EC" id="3.6.1.45" evidence="9"/>
<dbReference type="eggNOG" id="KOG4432">
    <property type="taxonomic scope" value="Eukaryota"/>
</dbReference>
<dbReference type="HOGENOM" id="CLU_062658_1_0_1"/>
<proteinExistence type="predicted"/>
<evidence type="ECO:0000256" key="5">
    <source>
        <dbReference type="ARBA" id="ARBA00022801"/>
    </source>
</evidence>
<dbReference type="OMA" id="YTYELCA"/>
<evidence type="ECO:0000259" key="12">
    <source>
        <dbReference type="PROSITE" id="PS51462"/>
    </source>
</evidence>
<comment type="subunit">
    <text evidence="3">Homodimer.</text>
</comment>
<dbReference type="EMBL" id="DS985246">
    <property type="protein sequence ID" value="EDV23769.1"/>
    <property type="molecule type" value="Genomic_DNA"/>
</dbReference>
<accession>B3RZ23</accession>
<dbReference type="KEGG" id="tad:TRIADDRAFT_57300"/>
<dbReference type="Gene3D" id="3.90.79.10">
    <property type="entry name" value="Nucleoside Triphosphate Pyrophosphohydrolase"/>
    <property type="match status" value="1"/>
</dbReference>
<comment type="subcellular location">
    <subcellularLocation>
        <location evidence="2">Cytoplasm</location>
    </subcellularLocation>
</comment>
<dbReference type="RefSeq" id="XP_002113295.1">
    <property type="nucleotide sequence ID" value="XM_002113259.1"/>
</dbReference>
<dbReference type="GO" id="GO:0006753">
    <property type="term" value="P:nucleoside phosphate metabolic process"/>
    <property type="evidence" value="ECO:0000318"/>
    <property type="project" value="GO_Central"/>
</dbReference>
<evidence type="ECO:0000313" key="13">
    <source>
        <dbReference type="EMBL" id="EDV23769.1"/>
    </source>
</evidence>
<evidence type="ECO:0000256" key="4">
    <source>
        <dbReference type="ARBA" id="ARBA00022490"/>
    </source>
</evidence>
<dbReference type="GeneID" id="6754507"/>
<dbReference type="CTD" id="6754507"/>
<keyword evidence="4" id="KW-0963">Cytoplasm</keyword>
<keyword evidence="6" id="KW-0460">Magnesium</keyword>
<evidence type="ECO:0000256" key="6">
    <source>
        <dbReference type="ARBA" id="ARBA00022842"/>
    </source>
</evidence>
<dbReference type="PROSITE" id="PS51462">
    <property type="entry name" value="NUDIX"/>
    <property type="match status" value="1"/>
</dbReference>
<dbReference type="SUPFAM" id="SSF55811">
    <property type="entry name" value="Nudix"/>
    <property type="match status" value="1"/>
</dbReference>
<dbReference type="InterPro" id="IPR000086">
    <property type="entry name" value="NUDIX_hydrolase_dom"/>
</dbReference>
<comment type="catalytic activity">
    <reaction evidence="7">
        <text>UDP-sugar + H2O = UMP + alpha-D-aldose 1-phosphate.</text>
        <dbReference type="EC" id="3.6.1.45"/>
    </reaction>
</comment>
<evidence type="ECO:0000256" key="9">
    <source>
        <dbReference type="ARBA" id="ARBA00066480"/>
    </source>
</evidence>
<evidence type="ECO:0000256" key="1">
    <source>
        <dbReference type="ARBA" id="ARBA00001946"/>
    </source>
</evidence>
<evidence type="ECO:0000256" key="11">
    <source>
        <dbReference type="ARBA" id="ARBA00080475"/>
    </source>
</evidence>
<dbReference type="PhylomeDB" id="B3RZ23"/>
<dbReference type="AlphaFoldDB" id="B3RZ23"/>
<dbReference type="GO" id="GO:0005737">
    <property type="term" value="C:cytoplasm"/>
    <property type="evidence" value="ECO:0007669"/>
    <property type="project" value="UniProtKB-SubCell"/>
</dbReference>
<dbReference type="InterPro" id="IPR015797">
    <property type="entry name" value="NUDIX_hydrolase-like_dom_sf"/>
</dbReference>
<dbReference type="Proteomes" id="UP000009022">
    <property type="component" value="Unassembled WGS sequence"/>
</dbReference>
<dbReference type="STRING" id="10228.B3RZ23"/>
<evidence type="ECO:0000256" key="3">
    <source>
        <dbReference type="ARBA" id="ARBA00011738"/>
    </source>
</evidence>
<dbReference type="PANTHER" id="PTHR11839">
    <property type="entry name" value="UDP/ADP-SUGAR PYROPHOSPHATASE"/>
    <property type="match status" value="1"/>
</dbReference>
<evidence type="ECO:0000313" key="14">
    <source>
        <dbReference type="Proteomes" id="UP000009022"/>
    </source>
</evidence>
<evidence type="ECO:0000256" key="2">
    <source>
        <dbReference type="ARBA" id="ARBA00004496"/>
    </source>
</evidence>
<dbReference type="PANTHER" id="PTHR11839:SF15">
    <property type="entry name" value="URIDINE DIPHOSPHATE GLUCOSE PYROPHOSPHATASE NUDT14"/>
    <property type="match status" value="1"/>
</dbReference>
<sequence length="227" mass="25884">MDQIRNVIVGPCGDSAFVKPRRLTFEQNGRKRQWDYIIMHDSVSILLLNTTRQAFILVKQLRPVLFPYLHGDEIPSLLNDKDAQPRRELPMEIANNAITYELCSGIVDKDKSLVKIAQDEILEECGYFIPEDKIHRITSGRRVGTSGCKQTYFYAECTDDMIVSSGGGVEAEGEMIDVYYLPIDEAREFIFDDSLIKPAGLIMAFLWFFQYSPNLNGINDFVNAKNK</sequence>
<reference evidence="13 14" key="1">
    <citation type="journal article" date="2008" name="Nature">
        <title>The Trichoplax genome and the nature of placozoans.</title>
        <authorList>
            <person name="Srivastava M."/>
            <person name="Begovic E."/>
            <person name="Chapman J."/>
            <person name="Putnam N.H."/>
            <person name="Hellsten U."/>
            <person name="Kawashima T."/>
            <person name="Kuo A."/>
            <person name="Mitros T."/>
            <person name="Salamov A."/>
            <person name="Carpenter M.L."/>
            <person name="Signorovitch A.Y."/>
            <person name="Moreno M.A."/>
            <person name="Kamm K."/>
            <person name="Grimwood J."/>
            <person name="Schmutz J."/>
            <person name="Shapiro H."/>
            <person name="Grigoriev I.V."/>
            <person name="Buss L.W."/>
            <person name="Schierwater B."/>
            <person name="Dellaporta S.L."/>
            <person name="Rokhsar D.S."/>
        </authorList>
    </citation>
    <scope>NUCLEOTIDE SEQUENCE [LARGE SCALE GENOMIC DNA]</scope>
    <source>
        <strain evidence="13 14">Grell-BS-1999</strain>
    </source>
</reference>
<dbReference type="CDD" id="cd18887">
    <property type="entry name" value="NUDIX_UGPPase_Nudt14"/>
    <property type="match status" value="1"/>
</dbReference>
<dbReference type="FunFam" id="3.90.79.10:FF:000035">
    <property type="entry name" value="Uridine diphosphate glucose pyrophosphatase"/>
    <property type="match status" value="1"/>
</dbReference>
<keyword evidence="14" id="KW-1185">Reference proteome</keyword>
<protein>
    <recommendedName>
        <fullName evidence="10">Uridine diphosphate glucose pyrophosphatase NUDT14</fullName>
        <ecNumber evidence="9">3.6.1.45</ecNumber>
    </recommendedName>
    <alternativeName>
        <fullName evidence="11">Nucleoside diphosphate-linked moiety X motif 14</fullName>
    </alternativeName>
</protein>
<organism evidence="13 14">
    <name type="scientific">Trichoplax adhaerens</name>
    <name type="common">Trichoplax reptans</name>
    <dbReference type="NCBI Taxonomy" id="10228"/>
    <lineage>
        <taxon>Eukaryota</taxon>
        <taxon>Metazoa</taxon>
        <taxon>Placozoa</taxon>
        <taxon>Uniplacotomia</taxon>
        <taxon>Trichoplacea</taxon>
        <taxon>Trichoplacidae</taxon>
        <taxon>Trichoplax</taxon>
    </lineage>
</organism>
<gene>
    <name evidence="13" type="ORF">TRIADDRAFT_57300</name>
</gene>
<keyword evidence="5" id="KW-0378">Hydrolase</keyword>
<feature type="domain" description="Nudix hydrolase" evidence="12">
    <location>
        <begin position="38"/>
        <end position="205"/>
    </location>
</feature>